<keyword evidence="7" id="KW-0139">CF(1)</keyword>
<protein>
    <recommendedName>
        <fullName evidence="7">ATP synthase subunit delta</fullName>
    </recommendedName>
    <alternativeName>
        <fullName evidence="7">ATP synthase F(1) sector subunit delta</fullName>
    </alternativeName>
    <alternativeName>
        <fullName evidence="7">F-type ATPase subunit delta</fullName>
        <shortName evidence="7">F-ATPase subunit delta</shortName>
    </alternativeName>
</protein>
<proteinExistence type="inferred from homology"/>
<gene>
    <name evidence="7" type="primary">atpH</name>
    <name evidence="8" type="ORF">ACFO4E_21795</name>
</gene>
<evidence type="ECO:0000256" key="5">
    <source>
        <dbReference type="ARBA" id="ARBA00023136"/>
    </source>
</evidence>
<comment type="subcellular location">
    <subcellularLocation>
        <location evidence="7">Cell membrane</location>
        <topology evidence="7">Peripheral membrane protein</topology>
    </subcellularLocation>
    <subcellularLocation>
        <location evidence="1">Membrane</location>
    </subcellularLocation>
</comment>
<comment type="function">
    <text evidence="7">F(1)F(0) ATP synthase produces ATP from ADP in the presence of a proton or sodium gradient. F-type ATPases consist of two structural domains, F(1) containing the extramembraneous catalytic core and F(0) containing the membrane proton channel, linked together by a central stalk and a peripheral stalk. During catalysis, ATP synthesis in the catalytic domain of F(1) is coupled via a rotary mechanism of the central stalk subunits to proton translocation.</text>
</comment>
<name>A0ABV9E0C4_9ACTN</name>
<accession>A0ABV9E0C4</accession>
<evidence type="ECO:0000313" key="9">
    <source>
        <dbReference type="Proteomes" id="UP001595923"/>
    </source>
</evidence>
<keyword evidence="4 7" id="KW-0406">Ion transport</keyword>
<keyword evidence="3 7" id="KW-0375">Hydrogen ion transport</keyword>
<comment type="similarity">
    <text evidence="7">Belongs to the ATPase delta chain family.</text>
</comment>
<evidence type="ECO:0000256" key="7">
    <source>
        <dbReference type="HAMAP-Rule" id="MF_01416"/>
    </source>
</evidence>
<evidence type="ECO:0000256" key="3">
    <source>
        <dbReference type="ARBA" id="ARBA00022781"/>
    </source>
</evidence>
<organism evidence="8 9">
    <name type="scientific">Nocardiopsis mangrovi</name>
    <dbReference type="NCBI Taxonomy" id="1179818"/>
    <lineage>
        <taxon>Bacteria</taxon>
        <taxon>Bacillati</taxon>
        <taxon>Actinomycetota</taxon>
        <taxon>Actinomycetes</taxon>
        <taxon>Streptosporangiales</taxon>
        <taxon>Nocardiopsidaceae</taxon>
        <taxon>Nocardiopsis</taxon>
    </lineage>
</organism>
<keyword evidence="6 7" id="KW-0066">ATP synthesis</keyword>
<dbReference type="HAMAP" id="MF_01416">
    <property type="entry name" value="ATP_synth_delta_bact"/>
    <property type="match status" value="1"/>
</dbReference>
<evidence type="ECO:0000256" key="6">
    <source>
        <dbReference type="ARBA" id="ARBA00023310"/>
    </source>
</evidence>
<dbReference type="NCBIfam" id="TIGR01145">
    <property type="entry name" value="ATP_synt_delta"/>
    <property type="match status" value="1"/>
</dbReference>
<sequence length="268" mass="28751">MRGISRTSLAEVTERFDAVLASADPATLGHELFEVVALLQREHSLRRWLADPANPAEAKSGLVGSLLEAKVSPATVMVAGDIAGAAWSKPRDLVDAAERLAVYATVAAVDEQRLGDIEDELFRFGRIVVAEHGLRAALTTEGVAAEHKRALVADLLSGKADAATLALITEAVTRPRGRTLEQALDHYGQIVAERAKRYIAVVRTAVPLSEDRQARLQATLARVYGRPIHLNIEVVPEIVGGLSIRVGDEVIDGTVAGRLAEVRRRLAG</sequence>
<keyword evidence="7" id="KW-1003">Cell membrane</keyword>
<evidence type="ECO:0000256" key="1">
    <source>
        <dbReference type="ARBA" id="ARBA00004370"/>
    </source>
</evidence>
<evidence type="ECO:0000256" key="2">
    <source>
        <dbReference type="ARBA" id="ARBA00022448"/>
    </source>
</evidence>
<dbReference type="InterPro" id="IPR000711">
    <property type="entry name" value="ATPase_OSCP/dsu"/>
</dbReference>
<evidence type="ECO:0000256" key="4">
    <source>
        <dbReference type="ARBA" id="ARBA00023065"/>
    </source>
</evidence>
<comment type="function">
    <text evidence="7">This protein is part of the stalk that links CF(0) to CF(1). It either transmits conformational changes from CF(0) to CF(1) or is implicated in proton conduction.</text>
</comment>
<keyword evidence="9" id="KW-1185">Reference proteome</keyword>
<dbReference type="NCBIfam" id="NF009967">
    <property type="entry name" value="PRK13430.1"/>
    <property type="match status" value="1"/>
</dbReference>
<evidence type="ECO:0000313" key="8">
    <source>
        <dbReference type="EMBL" id="MFC4564502.1"/>
    </source>
</evidence>
<dbReference type="Pfam" id="PF00213">
    <property type="entry name" value="OSCP"/>
    <property type="match status" value="1"/>
</dbReference>
<keyword evidence="2 7" id="KW-0813">Transport</keyword>
<dbReference type="Proteomes" id="UP001595923">
    <property type="component" value="Unassembled WGS sequence"/>
</dbReference>
<dbReference type="EMBL" id="JBHSFQ010000025">
    <property type="protein sequence ID" value="MFC4564502.1"/>
    <property type="molecule type" value="Genomic_DNA"/>
</dbReference>
<keyword evidence="5 7" id="KW-0472">Membrane</keyword>
<dbReference type="PANTHER" id="PTHR11910">
    <property type="entry name" value="ATP SYNTHASE DELTA CHAIN"/>
    <property type="match status" value="1"/>
</dbReference>
<comment type="caution">
    <text evidence="8">The sequence shown here is derived from an EMBL/GenBank/DDBJ whole genome shotgun (WGS) entry which is preliminary data.</text>
</comment>
<dbReference type="RefSeq" id="WP_378577676.1">
    <property type="nucleotide sequence ID" value="NZ_JBHSFQ010000025.1"/>
</dbReference>
<reference evidence="9" key="1">
    <citation type="journal article" date="2019" name="Int. J. Syst. Evol. Microbiol.">
        <title>The Global Catalogue of Microorganisms (GCM) 10K type strain sequencing project: providing services to taxonomists for standard genome sequencing and annotation.</title>
        <authorList>
            <consortium name="The Broad Institute Genomics Platform"/>
            <consortium name="The Broad Institute Genome Sequencing Center for Infectious Disease"/>
            <person name="Wu L."/>
            <person name="Ma J."/>
        </authorList>
    </citation>
    <scope>NUCLEOTIDE SEQUENCE [LARGE SCALE GENOMIC DNA]</scope>
    <source>
        <strain evidence="9">XZYJ18</strain>
    </source>
</reference>
<dbReference type="PRINTS" id="PR00125">
    <property type="entry name" value="ATPASEDELTA"/>
</dbReference>